<dbReference type="InterPro" id="IPR043129">
    <property type="entry name" value="ATPase_NBD"/>
</dbReference>
<reference evidence="1 2" key="1">
    <citation type="submission" date="2016-12" db="EMBL/GenBank/DDBJ databases">
        <title>Marinobacter lutaoensis whole genome sequencing.</title>
        <authorList>
            <person name="Verma A."/>
            <person name="Krishnamurthi S."/>
        </authorList>
    </citation>
    <scope>NUCLEOTIDE SEQUENCE [LARGE SCALE GENOMIC DNA]</scope>
    <source>
        <strain evidence="1 2">T5054</strain>
    </source>
</reference>
<name>A0A1V2DVV6_9GAMM</name>
<protein>
    <submittedName>
        <fullName evidence="1">Biogenesis protein MshI</fullName>
    </submittedName>
</protein>
<dbReference type="OrthoDB" id="5296002at2"/>
<accession>A0A1V2DVV6</accession>
<dbReference type="Proteomes" id="UP000189339">
    <property type="component" value="Unassembled WGS sequence"/>
</dbReference>
<proteinExistence type="predicted"/>
<dbReference type="EMBL" id="MSCW01000003">
    <property type="protein sequence ID" value="ONF44748.1"/>
    <property type="molecule type" value="Genomic_DNA"/>
</dbReference>
<keyword evidence="2" id="KW-1185">Reference proteome</keyword>
<evidence type="ECO:0000313" key="2">
    <source>
        <dbReference type="Proteomes" id="UP000189339"/>
    </source>
</evidence>
<dbReference type="Gene3D" id="3.30.420.380">
    <property type="match status" value="1"/>
</dbReference>
<evidence type="ECO:0000313" key="1">
    <source>
        <dbReference type="EMBL" id="ONF44748.1"/>
    </source>
</evidence>
<sequence length="270" mass="29393">MAEHAHGVVECSPARRQAELADLVRQQDWSGLRASLVLPMEQYQVFQMERPDGIEDAELADALRWKLGDLIEFSPSEAVCDVFPFPQDATRGRGHLVNVVVARRSLVSELVALVAGAGLALTRIDIAELALRNLAARLDGAQGSAALVHLRERYGQVVICRGETLYLSRRLDVTTEDLRDAARQDAALQALGLELQRSLDYFESQMGQVPPAVVRLAARDAALPLTAMLSAYVAARTEMVDGAELGVDGSWDGRCLLAWGCAMAAERIES</sequence>
<dbReference type="AlphaFoldDB" id="A0A1V2DVV6"/>
<dbReference type="SUPFAM" id="SSF53067">
    <property type="entry name" value="Actin-like ATPase domain"/>
    <property type="match status" value="1"/>
</dbReference>
<dbReference type="STRING" id="135739.BTO32_04055"/>
<gene>
    <name evidence="1" type="ORF">BTO32_04055</name>
</gene>
<organism evidence="1 2">
    <name type="scientific">Marinobacter lutaoensis</name>
    <dbReference type="NCBI Taxonomy" id="135739"/>
    <lineage>
        <taxon>Bacteria</taxon>
        <taxon>Pseudomonadati</taxon>
        <taxon>Pseudomonadota</taxon>
        <taxon>Gammaproteobacteria</taxon>
        <taxon>Pseudomonadales</taxon>
        <taxon>Marinobacteraceae</taxon>
        <taxon>Marinobacter</taxon>
    </lineage>
</organism>
<comment type="caution">
    <text evidence="1">The sequence shown here is derived from an EMBL/GenBank/DDBJ whole genome shotgun (WGS) entry which is preliminary data.</text>
</comment>